<protein>
    <recommendedName>
        <fullName evidence="7">EamA domain-containing protein</fullName>
    </recommendedName>
</protein>
<accession>A0A2A9NF52</accession>
<feature type="domain" description="EamA" evidence="7">
    <location>
        <begin position="280"/>
        <end position="407"/>
    </location>
</feature>
<keyword evidence="2 6" id="KW-0812">Transmembrane</keyword>
<feature type="transmembrane region" description="Helical" evidence="6">
    <location>
        <begin position="217"/>
        <end position="237"/>
    </location>
</feature>
<dbReference type="STRING" id="703135.A0A2A9NF52"/>
<evidence type="ECO:0000313" key="9">
    <source>
        <dbReference type="Proteomes" id="UP000242287"/>
    </source>
</evidence>
<keyword evidence="9" id="KW-1185">Reference proteome</keyword>
<feature type="region of interest" description="Disordered" evidence="5">
    <location>
        <begin position="1"/>
        <end position="50"/>
    </location>
</feature>
<evidence type="ECO:0000259" key="7">
    <source>
        <dbReference type="Pfam" id="PF00892"/>
    </source>
</evidence>
<dbReference type="PANTHER" id="PTHR22911:SF6">
    <property type="entry name" value="SOLUTE CARRIER FAMILY 35 MEMBER G1"/>
    <property type="match status" value="1"/>
</dbReference>
<dbReference type="InterPro" id="IPR000620">
    <property type="entry name" value="EamA_dom"/>
</dbReference>
<sequence length="467" mass="49828">MQFSRLASSPGGLGLGPGSGCDAPSRPSSSFLFEQEEEGEGGGGDVSESEGLSETVQPRLGCTWCCGCGWCKASWCQWLYLVAGVRAFVRANAGLLLVVASQAFFSLMNMAVKELSRKIDPPVPVLELVAVRMGITYLCCMLYMFLAGVSDPFLGPKGVRLLLVFRGFAGFVSVTAIYFSLQYLSLSDATVLTFLAPLCTAVAGALFLHETFSKRQALAGIVSLFGVILIARPPFLFGHTQVPPPDLGDPTIVDNVARDVDANMGMGTPTERTIAVGVALVGVLGATGAYTSLRATGKRAHPMHAMTSFSVQSVVGSTIGMLIMKTPVIVPRHIEFFGMLLMIGLFGFAAQMLLTMGFQREAAGRASMAVYTQVVFASILERIVFHTPPSFLSIAGTCLILSSALYVAMIAEKPKEKGNVVRLERLGEGDLEEGLLAPNTKDAGESPEDRDQEQSGDENGNRRKTQV</sequence>
<feature type="transmembrane region" description="Helical" evidence="6">
    <location>
        <begin position="305"/>
        <end position="324"/>
    </location>
</feature>
<dbReference type="GO" id="GO:0016020">
    <property type="term" value="C:membrane"/>
    <property type="evidence" value="ECO:0007669"/>
    <property type="project" value="UniProtKB-SubCell"/>
</dbReference>
<name>A0A2A9NF52_9AGAR</name>
<feature type="transmembrane region" description="Helical" evidence="6">
    <location>
        <begin position="336"/>
        <end position="354"/>
    </location>
</feature>
<feature type="transmembrane region" description="Helical" evidence="6">
    <location>
        <begin position="87"/>
        <end position="108"/>
    </location>
</feature>
<evidence type="ECO:0000313" key="8">
    <source>
        <dbReference type="EMBL" id="PFH49635.1"/>
    </source>
</evidence>
<feature type="region of interest" description="Disordered" evidence="5">
    <location>
        <begin position="431"/>
        <end position="467"/>
    </location>
</feature>
<keyword evidence="3 6" id="KW-1133">Transmembrane helix</keyword>
<evidence type="ECO:0000256" key="1">
    <source>
        <dbReference type="ARBA" id="ARBA00004141"/>
    </source>
</evidence>
<feature type="transmembrane region" description="Helical" evidence="6">
    <location>
        <begin position="189"/>
        <end position="208"/>
    </location>
</feature>
<evidence type="ECO:0000256" key="6">
    <source>
        <dbReference type="SAM" id="Phobius"/>
    </source>
</evidence>
<feature type="compositionally biased region" description="Basic and acidic residues" evidence="5">
    <location>
        <begin position="442"/>
        <end position="453"/>
    </location>
</feature>
<dbReference type="Pfam" id="PF00892">
    <property type="entry name" value="EamA"/>
    <property type="match status" value="2"/>
</dbReference>
<evidence type="ECO:0000256" key="5">
    <source>
        <dbReference type="SAM" id="MobiDB-lite"/>
    </source>
</evidence>
<reference evidence="8 9" key="1">
    <citation type="submission" date="2014-02" db="EMBL/GenBank/DDBJ databases">
        <title>Transposable element dynamics among asymbiotic and ectomycorrhizal Amanita fungi.</title>
        <authorList>
            <consortium name="DOE Joint Genome Institute"/>
            <person name="Hess J."/>
            <person name="Skrede I."/>
            <person name="Wolfe B."/>
            <person name="LaButti K."/>
            <person name="Ohm R.A."/>
            <person name="Grigoriev I.V."/>
            <person name="Pringle A."/>
        </authorList>
    </citation>
    <scope>NUCLEOTIDE SEQUENCE [LARGE SCALE GENOMIC DNA]</scope>
    <source>
        <strain evidence="8 9">SKay4041</strain>
    </source>
</reference>
<organism evidence="8 9">
    <name type="scientific">Amanita thiersii Skay4041</name>
    <dbReference type="NCBI Taxonomy" id="703135"/>
    <lineage>
        <taxon>Eukaryota</taxon>
        <taxon>Fungi</taxon>
        <taxon>Dikarya</taxon>
        <taxon>Basidiomycota</taxon>
        <taxon>Agaricomycotina</taxon>
        <taxon>Agaricomycetes</taxon>
        <taxon>Agaricomycetidae</taxon>
        <taxon>Agaricales</taxon>
        <taxon>Pluteineae</taxon>
        <taxon>Amanitaceae</taxon>
        <taxon>Amanita</taxon>
    </lineage>
</organism>
<feature type="domain" description="EamA" evidence="7">
    <location>
        <begin position="93"/>
        <end position="231"/>
    </location>
</feature>
<dbReference type="AlphaFoldDB" id="A0A2A9NF52"/>
<feature type="transmembrane region" description="Helical" evidence="6">
    <location>
        <begin position="391"/>
        <end position="411"/>
    </location>
</feature>
<dbReference type="OrthoDB" id="306876at2759"/>
<feature type="transmembrane region" description="Helical" evidence="6">
    <location>
        <begin position="366"/>
        <end position="385"/>
    </location>
</feature>
<keyword evidence="4 6" id="KW-0472">Membrane</keyword>
<dbReference type="Proteomes" id="UP000242287">
    <property type="component" value="Unassembled WGS sequence"/>
</dbReference>
<dbReference type="EMBL" id="KZ302023">
    <property type="protein sequence ID" value="PFH49635.1"/>
    <property type="molecule type" value="Genomic_DNA"/>
</dbReference>
<dbReference type="PANTHER" id="PTHR22911">
    <property type="entry name" value="ACYL-MALONYL CONDENSING ENZYME-RELATED"/>
    <property type="match status" value="1"/>
</dbReference>
<dbReference type="InterPro" id="IPR037185">
    <property type="entry name" value="EmrE-like"/>
</dbReference>
<evidence type="ECO:0000256" key="3">
    <source>
        <dbReference type="ARBA" id="ARBA00022989"/>
    </source>
</evidence>
<feature type="transmembrane region" description="Helical" evidence="6">
    <location>
        <begin position="274"/>
        <end position="293"/>
    </location>
</feature>
<gene>
    <name evidence="8" type="ORF">AMATHDRAFT_62754</name>
</gene>
<comment type="subcellular location">
    <subcellularLocation>
        <location evidence="1">Membrane</location>
        <topology evidence="1">Multi-pass membrane protein</topology>
    </subcellularLocation>
</comment>
<proteinExistence type="predicted"/>
<evidence type="ECO:0000256" key="4">
    <source>
        <dbReference type="ARBA" id="ARBA00023136"/>
    </source>
</evidence>
<feature type="transmembrane region" description="Helical" evidence="6">
    <location>
        <begin position="128"/>
        <end position="149"/>
    </location>
</feature>
<dbReference type="SUPFAM" id="SSF103481">
    <property type="entry name" value="Multidrug resistance efflux transporter EmrE"/>
    <property type="match status" value="2"/>
</dbReference>
<evidence type="ECO:0000256" key="2">
    <source>
        <dbReference type="ARBA" id="ARBA00022692"/>
    </source>
</evidence>
<feature type="transmembrane region" description="Helical" evidence="6">
    <location>
        <begin position="161"/>
        <end position="183"/>
    </location>
</feature>